<name>A0ABP0QZ83_9DINO</name>
<keyword evidence="7" id="KW-0735">Signal-anchor</keyword>
<dbReference type="Gene3D" id="3.40.50.11660">
    <property type="entry name" value="Glycosyl transferase family 10, C-terminal domain"/>
    <property type="match status" value="1"/>
</dbReference>
<keyword evidence="9 12" id="KW-0333">Golgi apparatus</keyword>
<protein>
    <recommendedName>
        <fullName evidence="12">Fucosyltransferase</fullName>
        <ecNumber evidence="12">2.4.1.-</ecNumber>
    </recommendedName>
</protein>
<evidence type="ECO:0000259" key="14">
    <source>
        <dbReference type="Pfam" id="PF00852"/>
    </source>
</evidence>
<organism evidence="16 17">
    <name type="scientific">Durusdinium trenchii</name>
    <dbReference type="NCBI Taxonomy" id="1381693"/>
    <lineage>
        <taxon>Eukaryota</taxon>
        <taxon>Sar</taxon>
        <taxon>Alveolata</taxon>
        <taxon>Dinophyceae</taxon>
        <taxon>Suessiales</taxon>
        <taxon>Symbiodiniaceae</taxon>
        <taxon>Durusdinium</taxon>
    </lineage>
</organism>
<evidence type="ECO:0000256" key="7">
    <source>
        <dbReference type="ARBA" id="ARBA00022968"/>
    </source>
</evidence>
<dbReference type="Proteomes" id="UP001642484">
    <property type="component" value="Unassembled WGS sequence"/>
</dbReference>
<comment type="subcellular location">
    <subcellularLocation>
        <location evidence="1">Golgi apparatus membrane</location>
        <topology evidence="1">Single-pass type II membrane protein</topology>
    </subcellularLocation>
    <subcellularLocation>
        <location evidence="12">Golgi apparatus</location>
        <location evidence="12">Golgi stack membrane</location>
        <topology evidence="12">Single-pass type II membrane protein</topology>
    </subcellularLocation>
</comment>
<evidence type="ECO:0000256" key="12">
    <source>
        <dbReference type="RuleBase" id="RU003832"/>
    </source>
</evidence>
<dbReference type="PANTHER" id="PTHR48438:SF1">
    <property type="entry name" value="ALPHA-(1,3)-FUCOSYLTRANSFERASE C-RELATED"/>
    <property type="match status" value="1"/>
</dbReference>
<evidence type="ECO:0000256" key="4">
    <source>
        <dbReference type="ARBA" id="ARBA00022676"/>
    </source>
</evidence>
<evidence type="ECO:0000256" key="1">
    <source>
        <dbReference type="ARBA" id="ARBA00004323"/>
    </source>
</evidence>
<dbReference type="EMBL" id="CAXAMN010025239">
    <property type="protein sequence ID" value="CAK9093614.1"/>
    <property type="molecule type" value="Genomic_DNA"/>
</dbReference>
<evidence type="ECO:0000259" key="15">
    <source>
        <dbReference type="Pfam" id="PF17039"/>
    </source>
</evidence>
<feature type="region of interest" description="Disordered" evidence="13">
    <location>
        <begin position="48"/>
        <end position="79"/>
    </location>
</feature>
<dbReference type="InterPro" id="IPR001503">
    <property type="entry name" value="Glyco_trans_10"/>
</dbReference>
<feature type="domain" description="Fucosyltransferase C-terminal" evidence="14">
    <location>
        <begin position="378"/>
        <end position="563"/>
    </location>
</feature>
<dbReference type="Pfam" id="PF17039">
    <property type="entry name" value="Glyco_tran_10_N"/>
    <property type="match status" value="1"/>
</dbReference>
<evidence type="ECO:0000256" key="10">
    <source>
        <dbReference type="ARBA" id="ARBA00023136"/>
    </source>
</evidence>
<reference evidence="16 17" key="1">
    <citation type="submission" date="2024-02" db="EMBL/GenBank/DDBJ databases">
        <authorList>
            <person name="Chen Y."/>
            <person name="Shah S."/>
            <person name="Dougan E. K."/>
            <person name="Thang M."/>
            <person name="Chan C."/>
        </authorList>
    </citation>
    <scope>NUCLEOTIDE SEQUENCE [LARGE SCALE GENOMIC DNA]</scope>
</reference>
<evidence type="ECO:0000256" key="13">
    <source>
        <dbReference type="SAM" id="MobiDB-lite"/>
    </source>
</evidence>
<keyword evidence="11" id="KW-0325">Glycoprotein</keyword>
<sequence length="576" mass="65026">MARLTTDLEHPTVAPTDTALAALAPRTPPTSHVILGAVRITWWKPEDQNQDGRIDFGEPGQPRGNSGDNGTTTPSQSESEEFCDYVFDNQDEPSVPEEVKDAFNHFNGFNEKMSSQEFLGTKDACLHNTHFRTSDAAIVFSKVGRVDLRCCRIALCLATVVLLQATVAPDRAIPRSQERLNVGGSARGARSSPASGVEEVISSNVSEGGDLPENEQEDKEDLAMDQEVVEEKQDEEEVILPNLSRTTAVIFVNCAEDGKSLRRGRYIDKHLTCPQSQCVLTNQLKEFSNATAAVFNPLWMSPMHSAPLRKPDGQLWVYSFFFESPASHRFAQRATEQLGARIDLTMTFQTTSEIVRPYYGLQPCPGGCATNAKNYATGKKYLLLWLVSNCGGGGGRRMVFKKIQEQLGADAVHKYGRCGKAIPCKRRDAVCERKFFDQYKFYAAFETSRCQGYITEKFYRGFQTTMVPLAYGGLSRQDYEGVVPKESFLHVDDFVDAAQLATTLRQIDRDDQRYNRFHTWREKFRVMSQIETHHRAYCELCDRLANRSAAKRPFRTSRDLTNWMFNRCAKDMPRWK</sequence>
<feature type="domain" description="Fucosyltransferase N-terminal" evidence="15">
    <location>
        <begin position="272"/>
        <end position="358"/>
    </location>
</feature>
<evidence type="ECO:0000256" key="2">
    <source>
        <dbReference type="ARBA" id="ARBA00004922"/>
    </source>
</evidence>
<evidence type="ECO:0000256" key="6">
    <source>
        <dbReference type="ARBA" id="ARBA00022692"/>
    </source>
</evidence>
<feature type="region of interest" description="Disordered" evidence="13">
    <location>
        <begin position="178"/>
        <end position="219"/>
    </location>
</feature>
<feature type="compositionally biased region" description="Polar residues" evidence="13">
    <location>
        <begin position="63"/>
        <end position="77"/>
    </location>
</feature>
<keyword evidence="4 12" id="KW-0328">Glycosyltransferase</keyword>
<dbReference type="EC" id="2.4.1.-" evidence="12"/>
<evidence type="ECO:0000313" key="17">
    <source>
        <dbReference type="Proteomes" id="UP001642484"/>
    </source>
</evidence>
<gene>
    <name evidence="16" type="ORF">CCMP2556_LOCUS44722</name>
</gene>
<evidence type="ECO:0000256" key="5">
    <source>
        <dbReference type="ARBA" id="ARBA00022679"/>
    </source>
</evidence>
<accession>A0ABP0QZ83</accession>
<proteinExistence type="inferred from homology"/>
<keyword evidence="17" id="KW-1185">Reference proteome</keyword>
<evidence type="ECO:0000256" key="8">
    <source>
        <dbReference type="ARBA" id="ARBA00022989"/>
    </source>
</evidence>
<evidence type="ECO:0000256" key="3">
    <source>
        <dbReference type="ARBA" id="ARBA00008919"/>
    </source>
</evidence>
<dbReference type="PANTHER" id="PTHR48438">
    <property type="entry name" value="ALPHA-(1,3)-FUCOSYLTRANSFERASE C-RELATED"/>
    <property type="match status" value="1"/>
</dbReference>
<comment type="caution">
    <text evidence="16">The sequence shown here is derived from an EMBL/GenBank/DDBJ whole genome shotgun (WGS) entry which is preliminary data.</text>
</comment>
<evidence type="ECO:0000256" key="11">
    <source>
        <dbReference type="ARBA" id="ARBA00023180"/>
    </source>
</evidence>
<keyword evidence="10" id="KW-0472">Membrane</keyword>
<comment type="pathway">
    <text evidence="2">Protein modification; protein glycosylation.</text>
</comment>
<evidence type="ECO:0000313" key="16">
    <source>
        <dbReference type="EMBL" id="CAK9093614.1"/>
    </source>
</evidence>
<comment type="similarity">
    <text evidence="3 12">Belongs to the glycosyltransferase 10 family.</text>
</comment>
<dbReference type="InterPro" id="IPR055270">
    <property type="entry name" value="Glyco_tran_10_C"/>
</dbReference>
<keyword evidence="8" id="KW-1133">Transmembrane helix</keyword>
<dbReference type="SUPFAM" id="SSF53756">
    <property type="entry name" value="UDP-Glycosyltransferase/glycogen phosphorylase"/>
    <property type="match status" value="1"/>
</dbReference>
<dbReference type="InterPro" id="IPR038577">
    <property type="entry name" value="GT10-like_C_sf"/>
</dbReference>
<dbReference type="InterPro" id="IPR031481">
    <property type="entry name" value="Glyco_tran_10_N"/>
</dbReference>
<keyword evidence="5 12" id="KW-0808">Transferase</keyword>
<dbReference type="Pfam" id="PF00852">
    <property type="entry name" value="Glyco_transf_10"/>
    <property type="match status" value="1"/>
</dbReference>
<keyword evidence="6 12" id="KW-0812">Transmembrane</keyword>
<feature type="compositionally biased region" description="Low complexity" evidence="13">
    <location>
        <begin position="183"/>
        <end position="196"/>
    </location>
</feature>
<evidence type="ECO:0000256" key="9">
    <source>
        <dbReference type="ARBA" id="ARBA00023034"/>
    </source>
</evidence>
<feature type="compositionally biased region" description="Acidic residues" evidence="13">
    <location>
        <begin position="210"/>
        <end position="219"/>
    </location>
</feature>